<evidence type="ECO:0000313" key="3">
    <source>
        <dbReference type="Proteomes" id="UP001259982"/>
    </source>
</evidence>
<dbReference type="SUPFAM" id="SSF54593">
    <property type="entry name" value="Glyoxalase/Bleomycin resistance protein/Dihydroxybiphenyl dioxygenase"/>
    <property type="match status" value="1"/>
</dbReference>
<dbReference type="RefSeq" id="WP_311656801.1">
    <property type="nucleotide sequence ID" value="NZ_JAVRHY010000001.1"/>
</dbReference>
<name>A0ABU3B4W5_9GAMM</name>
<organism evidence="2 3">
    <name type="scientific">Spectribacter acetivorans</name>
    <dbReference type="NCBI Taxonomy" id="3075603"/>
    <lineage>
        <taxon>Bacteria</taxon>
        <taxon>Pseudomonadati</taxon>
        <taxon>Pseudomonadota</taxon>
        <taxon>Gammaproteobacteria</taxon>
        <taxon>Salinisphaerales</taxon>
        <taxon>Salinisphaeraceae</taxon>
        <taxon>Spectribacter</taxon>
    </lineage>
</organism>
<evidence type="ECO:0000259" key="1">
    <source>
        <dbReference type="PROSITE" id="PS51819"/>
    </source>
</evidence>
<dbReference type="CDD" id="cd06587">
    <property type="entry name" value="VOC"/>
    <property type="match status" value="1"/>
</dbReference>
<dbReference type="Proteomes" id="UP001259982">
    <property type="component" value="Unassembled WGS sequence"/>
</dbReference>
<dbReference type="Gene3D" id="3.10.180.10">
    <property type="entry name" value="2,3-Dihydroxybiphenyl 1,2-Dioxygenase, domain 1"/>
    <property type="match status" value="1"/>
</dbReference>
<dbReference type="InterPro" id="IPR029068">
    <property type="entry name" value="Glyas_Bleomycin-R_OHBP_Dase"/>
</dbReference>
<accession>A0ABU3B4W5</accession>
<proteinExistence type="predicted"/>
<comment type="caution">
    <text evidence="2">The sequence shown here is derived from an EMBL/GenBank/DDBJ whole genome shotgun (WGS) entry which is preliminary data.</text>
</comment>
<keyword evidence="3" id="KW-1185">Reference proteome</keyword>
<reference evidence="2 3" key="1">
    <citation type="submission" date="2023-09" db="EMBL/GenBank/DDBJ databases">
        <authorList>
            <person name="Rey-Velasco X."/>
        </authorList>
    </citation>
    <scope>NUCLEOTIDE SEQUENCE [LARGE SCALE GENOMIC DNA]</scope>
    <source>
        <strain evidence="2 3">P385</strain>
    </source>
</reference>
<evidence type="ECO:0000313" key="2">
    <source>
        <dbReference type="EMBL" id="MDT0617175.1"/>
    </source>
</evidence>
<gene>
    <name evidence="2" type="ORF">RM531_01670</name>
</gene>
<dbReference type="EMBL" id="JAVRHY010000001">
    <property type="protein sequence ID" value="MDT0617175.1"/>
    <property type="molecule type" value="Genomic_DNA"/>
</dbReference>
<dbReference type="PANTHER" id="PTHR36503:SF3">
    <property type="entry name" value="BLR0126 PROTEIN"/>
    <property type="match status" value="1"/>
</dbReference>
<dbReference type="InterPro" id="IPR004360">
    <property type="entry name" value="Glyas_Fos-R_dOase_dom"/>
</dbReference>
<feature type="domain" description="VOC" evidence="1">
    <location>
        <begin position="5"/>
        <end position="114"/>
    </location>
</feature>
<sequence>MRIESVNAVTLFVAEMGAACAFYEALGFVLKFGGPDARFTSYHAGDSFLNLAVAPAPETGWGRAIFHVDDVDAVYATALAVGLEPAFPPCDAHWGERYFHIRDPDGHELSFARPLSGAGVVPDTGPLR</sequence>
<dbReference type="PANTHER" id="PTHR36503">
    <property type="entry name" value="BLR2520 PROTEIN"/>
    <property type="match status" value="1"/>
</dbReference>
<dbReference type="PROSITE" id="PS51819">
    <property type="entry name" value="VOC"/>
    <property type="match status" value="1"/>
</dbReference>
<dbReference type="InterPro" id="IPR037523">
    <property type="entry name" value="VOC_core"/>
</dbReference>
<dbReference type="Pfam" id="PF00903">
    <property type="entry name" value="Glyoxalase"/>
    <property type="match status" value="1"/>
</dbReference>
<protein>
    <submittedName>
        <fullName evidence="2">VOC family protein</fullName>
    </submittedName>
</protein>